<gene>
    <name evidence="1" type="ORF">DCF15_22675</name>
</gene>
<comment type="caution">
    <text evidence="1">The sequence shown here is derived from an EMBL/GenBank/DDBJ whole genome shotgun (WGS) entry which is preliminary data.</text>
</comment>
<evidence type="ECO:0000313" key="2">
    <source>
        <dbReference type="Proteomes" id="UP000249794"/>
    </source>
</evidence>
<reference evidence="2" key="1">
    <citation type="submission" date="2018-04" db="EMBL/GenBank/DDBJ databases">
        <authorList>
            <person name="Cornet L."/>
        </authorList>
    </citation>
    <scope>NUCLEOTIDE SEQUENCE [LARGE SCALE GENOMIC DNA]</scope>
</reference>
<dbReference type="AlphaFoldDB" id="A0A2W4WIR9"/>
<evidence type="ECO:0000313" key="1">
    <source>
        <dbReference type="EMBL" id="PZO43077.1"/>
    </source>
</evidence>
<proteinExistence type="predicted"/>
<dbReference type="Gene3D" id="3.30.2020.40">
    <property type="entry name" value="Uncharacterised protein PF10387, DUF2442"/>
    <property type="match status" value="1"/>
</dbReference>
<reference evidence="1 2" key="2">
    <citation type="submission" date="2018-06" db="EMBL/GenBank/DDBJ databases">
        <title>Metagenomic assembly of (sub)arctic Cyanobacteria and their associated microbiome from non-axenic cultures.</title>
        <authorList>
            <person name="Baurain D."/>
        </authorList>
    </citation>
    <scope>NUCLEOTIDE SEQUENCE [LARGE SCALE GENOMIC DNA]</scope>
    <source>
        <strain evidence="1">ULC027bin1</strain>
    </source>
</reference>
<organism evidence="1 2">
    <name type="scientific">Phormidesmis priestleyi</name>
    <dbReference type="NCBI Taxonomy" id="268141"/>
    <lineage>
        <taxon>Bacteria</taxon>
        <taxon>Bacillati</taxon>
        <taxon>Cyanobacteriota</taxon>
        <taxon>Cyanophyceae</taxon>
        <taxon>Leptolyngbyales</taxon>
        <taxon>Leptolyngbyaceae</taxon>
        <taxon>Phormidesmis</taxon>
    </lineage>
</organism>
<accession>A0A2W4WIR9</accession>
<protein>
    <submittedName>
        <fullName evidence="1">Uncharacterized protein</fullName>
    </submittedName>
</protein>
<dbReference type="EMBL" id="QBMP01000412">
    <property type="protein sequence ID" value="PZO43077.1"/>
    <property type="molecule type" value="Genomic_DNA"/>
</dbReference>
<name>A0A2W4WIR9_9CYAN</name>
<sequence>MQNVVKAVSAQVHDGQLEIVFSTGMKSLWPISSLQFAKRIDGVLTNLCPHAEDLSEVEVWPSGEVIEFPRIDQAFQVSALMRGEVGNAEWMRKLTVSVV</sequence>
<dbReference type="Proteomes" id="UP000249794">
    <property type="component" value="Unassembled WGS sequence"/>
</dbReference>